<keyword evidence="1" id="KW-0472">Membrane</keyword>
<keyword evidence="1" id="KW-0812">Transmembrane</keyword>
<dbReference type="RefSeq" id="WP_274078500.1">
    <property type="nucleotide sequence ID" value="NZ_JANIAN010000004.1"/>
</dbReference>
<gene>
    <name evidence="2" type="ORF">NP533_05645</name>
</gene>
<feature type="transmembrane region" description="Helical" evidence="1">
    <location>
        <begin position="6"/>
        <end position="26"/>
    </location>
</feature>
<sequence length="206" mass="21643">MSSVVFAMGVVFLVAAVVGLFKPALFKDKKTGDVPNRWQVFFCGLMIAAVGFFMAHKTAPQPEAKEGPEVTASDEKVDSNVAQGPIYSSGSPDALVAARRLIAAVDKTMLAGPSVILNGDLQALGAHSRLFGDLAASAKEQFGSTIYDTLGSCGIASGNARSWWQAQLAAQKDGSEPVPGAIKEFLDQYQENKKSCLESAGQVTNG</sequence>
<proteinExistence type="predicted"/>
<name>A0A9X4CZI6_9PSED</name>
<accession>A0A9X4CZI6</accession>
<reference evidence="2" key="1">
    <citation type="submission" date="2022-07" db="EMBL/GenBank/DDBJ databases">
        <title>Multi-strain Analysis of Pseudomonas putida Reveals Metabolic and Genetic Diversity.</title>
        <authorList>
            <person name="Monk J.M."/>
        </authorList>
    </citation>
    <scope>NUCLEOTIDE SEQUENCE</scope>
    <source>
        <strain evidence="2">17514</strain>
    </source>
</reference>
<evidence type="ECO:0000313" key="3">
    <source>
        <dbReference type="Proteomes" id="UP001150678"/>
    </source>
</evidence>
<keyword evidence="1" id="KW-1133">Transmembrane helix</keyword>
<dbReference type="AlphaFoldDB" id="A0A9X4CZI6"/>
<evidence type="ECO:0000313" key="2">
    <source>
        <dbReference type="EMBL" id="MDD2105687.1"/>
    </source>
</evidence>
<dbReference type="Proteomes" id="UP001150678">
    <property type="component" value="Unassembled WGS sequence"/>
</dbReference>
<comment type="caution">
    <text evidence="2">The sequence shown here is derived from an EMBL/GenBank/DDBJ whole genome shotgun (WGS) entry which is preliminary data.</text>
</comment>
<dbReference type="EMBL" id="JANIAN010000004">
    <property type="protein sequence ID" value="MDD2105687.1"/>
    <property type="molecule type" value="Genomic_DNA"/>
</dbReference>
<organism evidence="2 3">
    <name type="scientific">Pseudomonas asiatica</name>
    <dbReference type="NCBI Taxonomy" id="2219225"/>
    <lineage>
        <taxon>Bacteria</taxon>
        <taxon>Pseudomonadati</taxon>
        <taxon>Pseudomonadota</taxon>
        <taxon>Gammaproteobacteria</taxon>
        <taxon>Pseudomonadales</taxon>
        <taxon>Pseudomonadaceae</taxon>
        <taxon>Pseudomonas</taxon>
    </lineage>
</organism>
<protein>
    <submittedName>
        <fullName evidence="2">Uncharacterized protein</fullName>
    </submittedName>
</protein>
<evidence type="ECO:0000256" key="1">
    <source>
        <dbReference type="SAM" id="Phobius"/>
    </source>
</evidence>
<feature type="transmembrane region" description="Helical" evidence="1">
    <location>
        <begin position="38"/>
        <end position="55"/>
    </location>
</feature>